<protein>
    <submittedName>
        <fullName evidence="1">Uncharacterized protein</fullName>
    </submittedName>
</protein>
<proteinExistence type="predicted"/>
<evidence type="ECO:0000313" key="2">
    <source>
        <dbReference type="Proteomes" id="UP000821845"/>
    </source>
</evidence>
<organism evidence="1 2">
    <name type="scientific">Hyalomma asiaticum</name>
    <name type="common">Tick</name>
    <dbReference type="NCBI Taxonomy" id="266040"/>
    <lineage>
        <taxon>Eukaryota</taxon>
        <taxon>Metazoa</taxon>
        <taxon>Ecdysozoa</taxon>
        <taxon>Arthropoda</taxon>
        <taxon>Chelicerata</taxon>
        <taxon>Arachnida</taxon>
        <taxon>Acari</taxon>
        <taxon>Parasitiformes</taxon>
        <taxon>Ixodida</taxon>
        <taxon>Ixodoidea</taxon>
        <taxon>Ixodidae</taxon>
        <taxon>Hyalomminae</taxon>
        <taxon>Hyalomma</taxon>
    </lineage>
</organism>
<sequence length="59" mass="6474">MTIPPQLKAPTRIYDQEAQLEAVEQVSRALERPRLSETEEKGGSTPRKGAAAALSDPRK</sequence>
<dbReference type="Proteomes" id="UP000821845">
    <property type="component" value="Chromosome 10"/>
</dbReference>
<accession>A0ACB7T8W5</accession>
<gene>
    <name evidence="1" type="ORF">HPB50_008065</name>
</gene>
<comment type="caution">
    <text evidence="1">The sequence shown here is derived from an EMBL/GenBank/DDBJ whole genome shotgun (WGS) entry which is preliminary data.</text>
</comment>
<dbReference type="EMBL" id="CM023490">
    <property type="protein sequence ID" value="KAH6942573.1"/>
    <property type="molecule type" value="Genomic_DNA"/>
</dbReference>
<keyword evidence="2" id="KW-1185">Reference proteome</keyword>
<name>A0ACB7T8W5_HYAAI</name>
<evidence type="ECO:0000313" key="1">
    <source>
        <dbReference type="EMBL" id="KAH6942573.1"/>
    </source>
</evidence>
<reference evidence="1" key="1">
    <citation type="submission" date="2020-05" db="EMBL/GenBank/DDBJ databases">
        <title>Large-scale comparative analyses of tick genomes elucidate their genetic diversity and vector capacities.</title>
        <authorList>
            <person name="Jia N."/>
            <person name="Wang J."/>
            <person name="Shi W."/>
            <person name="Du L."/>
            <person name="Sun Y."/>
            <person name="Zhan W."/>
            <person name="Jiang J."/>
            <person name="Wang Q."/>
            <person name="Zhang B."/>
            <person name="Ji P."/>
            <person name="Sakyi L.B."/>
            <person name="Cui X."/>
            <person name="Yuan T."/>
            <person name="Jiang B."/>
            <person name="Yang W."/>
            <person name="Lam T.T.-Y."/>
            <person name="Chang Q."/>
            <person name="Ding S."/>
            <person name="Wang X."/>
            <person name="Zhu J."/>
            <person name="Ruan X."/>
            <person name="Zhao L."/>
            <person name="Wei J."/>
            <person name="Que T."/>
            <person name="Du C."/>
            <person name="Cheng J."/>
            <person name="Dai P."/>
            <person name="Han X."/>
            <person name="Huang E."/>
            <person name="Gao Y."/>
            <person name="Liu J."/>
            <person name="Shao H."/>
            <person name="Ye R."/>
            <person name="Li L."/>
            <person name="Wei W."/>
            <person name="Wang X."/>
            <person name="Wang C."/>
            <person name="Yang T."/>
            <person name="Huo Q."/>
            <person name="Li W."/>
            <person name="Guo W."/>
            <person name="Chen H."/>
            <person name="Zhou L."/>
            <person name="Ni X."/>
            <person name="Tian J."/>
            <person name="Zhou Y."/>
            <person name="Sheng Y."/>
            <person name="Liu T."/>
            <person name="Pan Y."/>
            <person name="Xia L."/>
            <person name="Li J."/>
            <person name="Zhao F."/>
            <person name="Cao W."/>
        </authorList>
    </citation>
    <scope>NUCLEOTIDE SEQUENCE</scope>
    <source>
        <strain evidence="1">Hyas-2018</strain>
    </source>
</reference>